<dbReference type="SUPFAM" id="SSF109854">
    <property type="entry name" value="DinB/YfiT-like putative metalloenzymes"/>
    <property type="match status" value="1"/>
</dbReference>
<dbReference type="AlphaFoldDB" id="A0A833H2L5"/>
<gene>
    <name evidence="2" type="ORF">F9K24_08895</name>
</gene>
<evidence type="ECO:0000313" key="2">
    <source>
        <dbReference type="EMBL" id="KAB2932973.1"/>
    </source>
</evidence>
<accession>A0A833H2L5</accession>
<proteinExistence type="predicted"/>
<dbReference type="InterPro" id="IPR034660">
    <property type="entry name" value="DinB/YfiT-like"/>
</dbReference>
<dbReference type="EMBL" id="WBUI01000007">
    <property type="protein sequence ID" value="KAB2932973.1"/>
    <property type="molecule type" value="Genomic_DNA"/>
</dbReference>
<comment type="caution">
    <text evidence="2">The sequence shown here is derived from an EMBL/GenBank/DDBJ whole genome shotgun (WGS) entry which is preliminary data.</text>
</comment>
<sequence length="179" mass="20048">MSMVHETCRMSSLKETSPVTSLQTLLSQTRDLLSLITDEQYTKSAASTQSGTGSHIRHTLDHIQALLAGRNGNPIDYDTRERNTTVERSRMSAIDAIDLLIKDLNSLSDQDLNKTVELHLLLSPFHPRYRTTSTIGRELAFVMHHAIHHNAIIAMLLRNLEVNIPDFFGFAPATIEVLS</sequence>
<dbReference type="Proteomes" id="UP000460298">
    <property type="component" value="Unassembled WGS sequence"/>
</dbReference>
<dbReference type="InterPro" id="IPR024775">
    <property type="entry name" value="DinB-like"/>
</dbReference>
<protein>
    <submittedName>
        <fullName evidence="2">DinB family protein</fullName>
    </submittedName>
</protein>
<dbReference type="PANTHER" id="PTHR39473:SF1">
    <property type="entry name" value="DINB-LIKE DOMAIN-CONTAINING PROTEIN"/>
    <property type="match status" value="1"/>
</dbReference>
<evidence type="ECO:0000259" key="1">
    <source>
        <dbReference type="Pfam" id="PF12867"/>
    </source>
</evidence>
<dbReference type="Gene3D" id="1.20.120.450">
    <property type="entry name" value="dinb family like domain"/>
    <property type="match status" value="1"/>
</dbReference>
<dbReference type="Pfam" id="PF12867">
    <property type="entry name" value="DinB_2"/>
    <property type="match status" value="1"/>
</dbReference>
<reference evidence="2 3" key="1">
    <citation type="submission" date="2019-10" db="EMBL/GenBank/DDBJ databases">
        <title>Extracellular Electron Transfer in a Candidatus Methanoperedens spp. Enrichment Culture.</title>
        <authorList>
            <person name="Berger S."/>
            <person name="Rangel Shaw D."/>
            <person name="Berben T."/>
            <person name="In 'T Zandt M."/>
            <person name="Frank J."/>
            <person name="Reimann J."/>
            <person name="Jetten M.S.M."/>
            <person name="Welte C.U."/>
        </authorList>
    </citation>
    <scope>NUCLEOTIDE SEQUENCE [LARGE SCALE GENOMIC DNA]</scope>
    <source>
        <strain evidence="2">SB12</strain>
    </source>
</reference>
<feature type="domain" description="DinB-like" evidence="1">
    <location>
        <begin position="25"/>
        <end position="153"/>
    </location>
</feature>
<name>A0A833H2L5_9LEPT</name>
<evidence type="ECO:0000313" key="3">
    <source>
        <dbReference type="Proteomes" id="UP000460298"/>
    </source>
</evidence>
<organism evidence="2 3">
    <name type="scientific">Leptonema illini</name>
    <dbReference type="NCBI Taxonomy" id="183"/>
    <lineage>
        <taxon>Bacteria</taxon>
        <taxon>Pseudomonadati</taxon>
        <taxon>Spirochaetota</taxon>
        <taxon>Spirochaetia</taxon>
        <taxon>Leptospirales</taxon>
        <taxon>Leptospiraceae</taxon>
        <taxon>Leptonema</taxon>
    </lineage>
</organism>
<dbReference type="PANTHER" id="PTHR39473">
    <property type="match status" value="1"/>
</dbReference>